<evidence type="ECO:0000256" key="4">
    <source>
        <dbReference type="ARBA" id="ARBA00022679"/>
    </source>
</evidence>
<dbReference type="EC" id="2.7.7.6" evidence="2"/>
<reference evidence="9" key="1">
    <citation type="submission" date="2022-03" db="EMBL/GenBank/DDBJ databases">
        <title>A functionally conserved STORR gene fusion in Papaver species that diverged 16.8 million years ago.</title>
        <authorList>
            <person name="Catania T."/>
        </authorList>
    </citation>
    <scope>NUCLEOTIDE SEQUENCE</scope>
    <source>
        <strain evidence="9">S-191538</strain>
    </source>
</reference>
<dbReference type="InterPro" id="IPR045867">
    <property type="entry name" value="DNA-dir_RpoC_beta_prime"/>
</dbReference>
<name>A0AA41VI99_PAPNU</name>
<keyword evidence="10" id="KW-1185">Reference proteome</keyword>
<proteinExistence type="inferred from homology"/>
<keyword evidence="5" id="KW-0548">Nucleotidyltransferase</keyword>
<evidence type="ECO:0000256" key="7">
    <source>
        <dbReference type="ARBA" id="ARBA00023163"/>
    </source>
</evidence>
<comment type="caution">
    <text evidence="9">The sequence shown here is derived from an EMBL/GenBank/DDBJ whole genome shotgun (WGS) entry which is preliminary data.</text>
</comment>
<evidence type="ECO:0000256" key="1">
    <source>
        <dbReference type="ARBA" id="ARBA00006460"/>
    </source>
</evidence>
<keyword evidence="6" id="KW-0862">Zinc</keyword>
<evidence type="ECO:0000313" key="9">
    <source>
        <dbReference type="EMBL" id="MCL7041777.1"/>
    </source>
</evidence>
<evidence type="ECO:0000313" key="10">
    <source>
        <dbReference type="Proteomes" id="UP001177140"/>
    </source>
</evidence>
<gene>
    <name evidence="9" type="ORF">MKW94_009743</name>
</gene>
<evidence type="ECO:0000256" key="5">
    <source>
        <dbReference type="ARBA" id="ARBA00022695"/>
    </source>
</evidence>
<sequence>MKLKYLSSLAQPGEPVGIIAAQSIGEPSTQMTLNTFHHAGRGDMNVTLGVPRLQEILMRASEKISSPAMICPLQKEKS</sequence>
<dbReference type="InterPro" id="IPR007081">
    <property type="entry name" value="RNA_pol_Rpb1_5"/>
</dbReference>
<dbReference type="PANTHER" id="PTHR19376">
    <property type="entry name" value="DNA-DIRECTED RNA POLYMERASE"/>
    <property type="match status" value="1"/>
</dbReference>
<dbReference type="Pfam" id="PF04998">
    <property type="entry name" value="RNA_pol_Rpb1_5"/>
    <property type="match status" value="1"/>
</dbReference>
<dbReference type="PANTHER" id="PTHR19376:SF11">
    <property type="entry name" value="DNA-DIRECTED RNA POLYMERASE I SUBUNIT RPA1"/>
    <property type="match status" value="1"/>
</dbReference>
<protein>
    <recommendedName>
        <fullName evidence="2">DNA-directed RNA polymerase</fullName>
        <ecNumber evidence="2">2.7.7.6</ecNumber>
    </recommendedName>
</protein>
<dbReference type="SUPFAM" id="SSF64484">
    <property type="entry name" value="beta and beta-prime subunits of DNA dependent RNA-polymerase"/>
    <property type="match status" value="1"/>
</dbReference>
<evidence type="ECO:0000256" key="6">
    <source>
        <dbReference type="ARBA" id="ARBA00022833"/>
    </source>
</evidence>
<dbReference type="GO" id="GO:0003899">
    <property type="term" value="F:DNA-directed RNA polymerase activity"/>
    <property type="evidence" value="ECO:0007669"/>
    <property type="project" value="UniProtKB-EC"/>
</dbReference>
<dbReference type="GO" id="GO:0003677">
    <property type="term" value="F:DNA binding"/>
    <property type="evidence" value="ECO:0007669"/>
    <property type="project" value="InterPro"/>
</dbReference>
<dbReference type="AlphaFoldDB" id="A0AA41VI99"/>
<comment type="similarity">
    <text evidence="1">Belongs to the RNA polymerase beta' chain family.</text>
</comment>
<feature type="non-terminal residue" evidence="9">
    <location>
        <position position="1"/>
    </location>
</feature>
<dbReference type="GO" id="GO:0005736">
    <property type="term" value="C:RNA polymerase I complex"/>
    <property type="evidence" value="ECO:0007669"/>
    <property type="project" value="TreeGrafter"/>
</dbReference>
<evidence type="ECO:0000259" key="8">
    <source>
        <dbReference type="Pfam" id="PF04998"/>
    </source>
</evidence>
<keyword evidence="3" id="KW-0240">DNA-directed RNA polymerase</keyword>
<feature type="domain" description="RNA polymerase Rpb1" evidence="8">
    <location>
        <begin position="9"/>
        <end position="76"/>
    </location>
</feature>
<accession>A0AA41VI99</accession>
<organism evidence="9 10">
    <name type="scientific">Papaver nudicaule</name>
    <name type="common">Iceland poppy</name>
    <dbReference type="NCBI Taxonomy" id="74823"/>
    <lineage>
        <taxon>Eukaryota</taxon>
        <taxon>Viridiplantae</taxon>
        <taxon>Streptophyta</taxon>
        <taxon>Embryophyta</taxon>
        <taxon>Tracheophyta</taxon>
        <taxon>Spermatophyta</taxon>
        <taxon>Magnoliopsida</taxon>
        <taxon>Ranunculales</taxon>
        <taxon>Papaveraceae</taxon>
        <taxon>Papaveroideae</taxon>
        <taxon>Papaver</taxon>
    </lineage>
</organism>
<keyword evidence="7" id="KW-0804">Transcription</keyword>
<evidence type="ECO:0000256" key="3">
    <source>
        <dbReference type="ARBA" id="ARBA00022478"/>
    </source>
</evidence>
<dbReference type="GO" id="GO:0006351">
    <property type="term" value="P:DNA-templated transcription"/>
    <property type="evidence" value="ECO:0007669"/>
    <property type="project" value="InterPro"/>
</dbReference>
<dbReference type="Proteomes" id="UP001177140">
    <property type="component" value="Unassembled WGS sequence"/>
</dbReference>
<evidence type="ECO:0000256" key="2">
    <source>
        <dbReference type="ARBA" id="ARBA00012418"/>
    </source>
</evidence>
<dbReference type="EMBL" id="JAJJMA010227280">
    <property type="protein sequence ID" value="MCL7041777.1"/>
    <property type="molecule type" value="Genomic_DNA"/>
</dbReference>
<keyword evidence="4" id="KW-0808">Transferase</keyword>